<name>A0ACC2VSD2_9TREE</name>
<protein>
    <submittedName>
        <fullName evidence="1">Uncharacterized protein</fullName>
    </submittedName>
</protein>
<accession>A0ACC2VSD2</accession>
<evidence type="ECO:0000313" key="2">
    <source>
        <dbReference type="Proteomes" id="UP001230649"/>
    </source>
</evidence>
<dbReference type="EMBL" id="JASBWS010000069">
    <property type="protein sequence ID" value="KAJ9101531.1"/>
    <property type="molecule type" value="Genomic_DNA"/>
</dbReference>
<dbReference type="Proteomes" id="UP001230649">
    <property type="component" value="Unassembled WGS sequence"/>
</dbReference>
<gene>
    <name evidence="1" type="ORF">QFC20_005224</name>
</gene>
<proteinExistence type="predicted"/>
<organism evidence="1 2">
    <name type="scientific">Naganishia adeliensis</name>
    <dbReference type="NCBI Taxonomy" id="92952"/>
    <lineage>
        <taxon>Eukaryota</taxon>
        <taxon>Fungi</taxon>
        <taxon>Dikarya</taxon>
        <taxon>Basidiomycota</taxon>
        <taxon>Agaricomycotina</taxon>
        <taxon>Tremellomycetes</taxon>
        <taxon>Filobasidiales</taxon>
        <taxon>Filobasidiaceae</taxon>
        <taxon>Naganishia</taxon>
    </lineage>
</organism>
<evidence type="ECO:0000313" key="1">
    <source>
        <dbReference type="EMBL" id="KAJ9101531.1"/>
    </source>
</evidence>
<comment type="caution">
    <text evidence="1">The sequence shown here is derived from an EMBL/GenBank/DDBJ whole genome shotgun (WGS) entry which is preliminary data.</text>
</comment>
<sequence>MSGSHLPGNPDEEKKRRRQYHHGQSAQSIELANSFAVRPLRSTDQLQPVESLLTGPSKASSKGRNGGNSEDGKGIAKSAVPVKPNMPAPVFQPIQAEMEESSSKRSQTASKRTSILSSLFFPSKSDRIVRDGNEMIKGHPTTPTKSTRKQNPPPSPRSALNLGFRKPRPTSIVEGLPATKRDSLVSVPASDEQSSRPSSGMTQTGPRDSPLSTPRKTPVDENAPAKAPVIPTQTSTVHDPLTESRATIKERRSSRHAQGMQELVRTPGGTVYGIGGMGQQSRPLALFRQLSKRGLNSIFNAAGQSDFIRNDDLSRDPSSGSSRRAPPTPSDTVYTQGSGYASPAADSNMTGPSSVQPSSATNTVASFELSPVLVTSPYPMIASDGSDGVITSASITSSSSPSKRPNLNRTRAFREDRRDELLQRLDQEDHRAVKALIDAEAIRKCRQALIDIEEDTVFAKAMAQSGSRPELQKDAIKASFLVREILCGERSYGMHLENGIKLAREQDAPPTRAKMTVGKSSASGAFALPHSLSDNMVDLSLRSQAPLGPAESAFRTNASQESRRLSAFENGHDQSLIFTPVSSTGGLQHGSLRKKPKEYNTGRLVQHFQWLIHVSGQFVKDMEYDPDPYGVAVSFSQNYRELKDAYADWASVVGEFVHVFAPVEMRKGKLSHSVSMPGRRRLGGMATIANGKPNGSEAEQTSRLELSDIIIMPTQRVARYVMLFQELQYSVSNDTITSDAVRVALQVAKKIAAICNNRQQPSAFSPPGSKKRSSLDVSKA</sequence>
<keyword evidence="2" id="KW-1185">Reference proteome</keyword>
<reference evidence="1" key="1">
    <citation type="submission" date="2023-04" db="EMBL/GenBank/DDBJ databases">
        <title>Draft Genome sequencing of Naganishia species isolated from polar environments using Oxford Nanopore Technology.</title>
        <authorList>
            <person name="Leo P."/>
            <person name="Venkateswaran K."/>
        </authorList>
    </citation>
    <scope>NUCLEOTIDE SEQUENCE</scope>
    <source>
        <strain evidence="1">MNA-CCFEE 5262</strain>
    </source>
</reference>